<feature type="region of interest" description="Disordered" evidence="2">
    <location>
        <begin position="33"/>
        <end position="55"/>
    </location>
</feature>
<evidence type="ECO:0000256" key="2">
    <source>
        <dbReference type="SAM" id="MobiDB-lite"/>
    </source>
</evidence>
<dbReference type="SUPFAM" id="SSF50882">
    <property type="entry name" value="beta-Barrel protease inhibitors"/>
    <property type="match status" value="1"/>
</dbReference>
<keyword evidence="1" id="KW-0732">Signal</keyword>
<dbReference type="EMBL" id="OBEL01000003">
    <property type="protein sequence ID" value="SNZ19731.1"/>
    <property type="molecule type" value="Genomic_DNA"/>
</dbReference>
<feature type="domain" description="Alkaline proteinase inhibitor/ Outer membrane lipoprotein Omp19" evidence="3">
    <location>
        <begin position="128"/>
        <end position="208"/>
    </location>
</feature>
<name>A0A285PIP6_9HYPH</name>
<reference evidence="4 5" key="1">
    <citation type="submission" date="2017-09" db="EMBL/GenBank/DDBJ databases">
        <authorList>
            <person name="Ehlers B."/>
            <person name="Leendertz F.H."/>
        </authorList>
    </citation>
    <scope>NUCLEOTIDE SEQUENCE [LARGE SCALE GENOMIC DNA]</scope>
    <source>
        <strain evidence="4 5">DSM 18289</strain>
    </source>
</reference>
<proteinExistence type="predicted"/>
<protein>
    <submittedName>
        <fullName evidence="4">Protease inhibitor Inh</fullName>
    </submittedName>
</protein>
<dbReference type="GO" id="GO:0004866">
    <property type="term" value="F:endopeptidase inhibitor activity"/>
    <property type="evidence" value="ECO:0007669"/>
    <property type="project" value="InterPro"/>
</dbReference>
<dbReference type="OrthoDB" id="8448791at2"/>
<evidence type="ECO:0000313" key="4">
    <source>
        <dbReference type="EMBL" id="SNZ19731.1"/>
    </source>
</evidence>
<dbReference type="Pfam" id="PF02974">
    <property type="entry name" value="Inh"/>
    <property type="match status" value="1"/>
</dbReference>
<dbReference type="InterPro" id="IPR021140">
    <property type="entry name" value="Inh/Omp19"/>
</dbReference>
<gene>
    <name evidence="4" type="ORF">SAMN06265368_2823</name>
</gene>
<organism evidence="4 5">
    <name type="scientific">Cohaesibacter gelatinilyticus</name>
    <dbReference type="NCBI Taxonomy" id="372072"/>
    <lineage>
        <taxon>Bacteria</taxon>
        <taxon>Pseudomonadati</taxon>
        <taxon>Pseudomonadota</taxon>
        <taxon>Alphaproteobacteria</taxon>
        <taxon>Hyphomicrobiales</taxon>
        <taxon>Cohaesibacteraceae</taxon>
    </lineage>
</organism>
<evidence type="ECO:0000256" key="1">
    <source>
        <dbReference type="ARBA" id="ARBA00022729"/>
    </source>
</evidence>
<dbReference type="InterPro" id="IPR016085">
    <property type="entry name" value="Protease_inh_B-barrel_dom"/>
</dbReference>
<dbReference type="RefSeq" id="WP_097154124.1">
    <property type="nucleotide sequence ID" value="NZ_OBEL01000003.1"/>
</dbReference>
<evidence type="ECO:0000259" key="3">
    <source>
        <dbReference type="Pfam" id="PF02974"/>
    </source>
</evidence>
<evidence type="ECO:0000313" key="5">
    <source>
        <dbReference type="Proteomes" id="UP000219439"/>
    </source>
</evidence>
<dbReference type="Proteomes" id="UP000219439">
    <property type="component" value="Unassembled WGS sequence"/>
</dbReference>
<accession>A0A285PIP6</accession>
<keyword evidence="5" id="KW-1185">Reference proteome</keyword>
<sequence length="212" mass="22459">MTGVLTSLLLAGCASSGSLGTSDANRSIAVPVSSVDQSSLPPLDNSEAGKFSQSDDGSLVVAQAASELVEEEAAAYQSSEQANQISNRVVSANSKMLGSWVVQSRSAKTSDRLSKLTAMANRLFDHSESARSQICQVQFGSDPVEGGYKADGAASCPTMLFMLESWRPYGDKVILKNHMGDEIMRLTSRSGDLWVGVDEKGQTFTLKRPAGS</sequence>
<dbReference type="Gene3D" id="2.40.128.10">
    <property type="match status" value="1"/>
</dbReference>
<dbReference type="AlphaFoldDB" id="A0A285PIP6"/>